<keyword evidence="7" id="KW-0472">Membrane</keyword>
<keyword evidence="5" id="KW-0411">Iron-sulfur</keyword>
<dbReference type="PANTHER" id="PTHR43498:SF1">
    <property type="entry name" value="COB--COM HETERODISULFIDE REDUCTASE IRON-SULFUR SUBUNIT A"/>
    <property type="match status" value="1"/>
</dbReference>
<dbReference type="GO" id="GO:0016491">
    <property type="term" value="F:oxidoreductase activity"/>
    <property type="evidence" value="ECO:0007669"/>
    <property type="project" value="UniProtKB-KW"/>
</dbReference>
<dbReference type="InterPro" id="IPR039650">
    <property type="entry name" value="HdrA-like"/>
</dbReference>
<dbReference type="Gene3D" id="3.50.50.60">
    <property type="entry name" value="FAD/NAD(P)-binding domain"/>
    <property type="match status" value="1"/>
</dbReference>
<evidence type="ECO:0000256" key="4">
    <source>
        <dbReference type="ARBA" id="ARBA00023004"/>
    </source>
</evidence>
<keyword evidence="1" id="KW-0004">4Fe-4S</keyword>
<evidence type="ECO:0008006" key="11">
    <source>
        <dbReference type="Google" id="ProtNLM"/>
    </source>
</evidence>
<keyword evidence="8" id="KW-0732">Signal</keyword>
<keyword evidence="7" id="KW-0812">Transmembrane</keyword>
<dbReference type="InterPro" id="IPR036188">
    <property type="entry name" value="FAD/NAD-bd_sf"/>
</dbReference>
<evidence type="ECO:0000256" key="5">
    <source>
        <dbReference type="ARBA" id="ARBA00023014"/>
    </source>
</evidence>
<organism evidence="9 10">
    <name type="scientific">Aulographum hederae CBS 113979</name>
    <dbReference type="NCBI Taxonomy" id="1176131"/>
    <lineage>
        <taxon>Eukaryota</taxon>
        <taxon>Fungi</taxon>
        <taxon>Dikarya</taxon>
        <taxon>Ascomycota</taxon>
        <taxon>Pezizomycotina</taxon>
        <taxon>Dothideomycetes</taxon>
        <taxon>Pleosporomycetidae</taxon>
        <taxon>Aulographales</taxon>
        <taxon>Aulographaceae</taxon>
    </lineage>
</organism>
<keyword evidence="4" id="KW-0408">Iron</keyword>
<dbReference type="AlphaFoldDB" id="A0A6G1GL92"/>
<feature type="region of interest" description="Disordered" evidence="6">
    <location>
        <begin position="633"/>
        <end position="694"/>
    </location>
</feature>
<evidence type="ECO:0000313" key="9">
    <source>
        <dbReference type="EMBL" id="KAF1981584.1"/>
    </source>
</evidence>
<dbReference type="OrthoDB" id="10264636at2759"/>
<dbReference type="Proteomes" id="UP000800041">
    <property type="component" value="Unassembled WGS sequence"/>
</dbReference>
<evidence type="ECO:0000256" key="1">
    <source>
        <dbReference type="ARBA" id="ARBA00022485"/>
    </source>
</evidence>
<evidence type="ECO:0000256" key="2">
    <source>
        <dbReference type="ARBA" id="ARBA00022723"/>
    </source>
</evidence>
<evidence type="ECO:0000256" key="3">
    <source>
        <dbReference type="ARBA" id="ARBA00023002"/>
    </source>
</evidence>
<evidence type="ECO:0000313" key="10">
    <source>
        <dbReference type="Proteomes" id="UP000800041"/>
    </source>
</evidence>
<keyword evidence="2" id="KW-0479">Metal-binding</keyword>
<keyword evidence="3" id="KW-0560">Oxidoreductase</keyword>
<feature type="chain" id="PRO_5026314931" description="FAD/NAD(P)-binding domain-containing protein" evidence="8">
    <location>
        <begin position="21"/>
        <end position="694"/>
    </location>
</feature>
<accession>A0A6G1GL92</accession>
<gene>
    <name evidence="9" type="ORF">K402DRAFT_398342</name>
</gene>
<reference evidence="9" key="1">
    <citation type="journal article" date="2020" name="Stud. Mycol.">
        <title>101 Dothideomycetes genomes: a test case for predicting lifestyles and emergence of pathogens.</title>
        <authorList>
            <person name="Haridas S."/>
            <person name="Albert R."/>
            <person name="Binder M."/>
            <person name="Bloem J."/>
            <person name="Labutti K."/>
            <person name="Salamov A."/>
            <person name="Andreopoulos B."/>
            <person name="Baker S."/>
            <person name="Barry K."/>
            <person name="Bills G."/>
            <person name="Bluhm B."/>
            <person name="Cannon C."/>
            <person name="Castanera R."/>
            <person name="Culley D."/>
            <person name="Daum C."/>
            <person name="Ezra D."/>
            <person name="Gonzalez J."/>
            <person name="Henrissat B."/>
            <person name="Kuo A."/>
            <person name="Liang C."/>
            <person name="Lipzen A."/>
            <person name="Lutzoni F."/>
            <person name="Magnuson J."/>
            <person name="Mondo S."/>
            <person name="Nolan M."/>
            <person name="Ohm R."/>
            <person name="Pangilinan J."/>
            <person name="Park H.-J."/>
            <person name="Ramirez L."/>
            <person name="Alfaro M."/>
            <person name="Sun H."/>
            <person name="Tritt A."/>
            <person name="Yoshinaga Y."/>
            <person name="Zwiers L.-H."/>
            <person name="Turgeon B."/>
            <person name="Goodwin S."/>
            <person name="Spatafora J."/>
            <person name="Crous P."/>
            <person name="Grigoriev I."/>
        </authorList>
    </citation>
    <scope>NUCLEOTIDE SEQUENCE</scope>
    <source>
        <strain evidence="9">CBS 113979</strain>
    </source>
</reference>
<feature type="transmembrane region" description="Helical" evidence="7">
    <location>
        <begin position="601"/>
        <end position="624"/>
    </location>
</feature>
<evidence type="ECO:0000256" key="7">
    <source>
        <dbReference type="SAM" id="Phobius"/>
    </source>
</evidence>
<name>A0A6G1GL92_9PEZI</name>
<dbReference type="GO" id="GO:0046872">
    <property type="term" value="F:metal ion binding"/>
    <property type="evidence" value="ECO:0007669"/>
    <property type="project" value="UniProtKB-KW"/>
</dbReference>
<evidence type="ECO:0000256" key="8">
    <source>
        <dbReference type="SAM" id="SignalP"/>
    </source>
</evidence>
<proteinExistence type="predicted"/>
<feature type="signal peptide" evidence="8">
    <location>
        <begin position="1"/>
        <end position="20"/>
    </location>
</feature>
<dbReference type="PANTHER" id="PTHR43498">
    <property type="entry name" value="FERREDOXIN:COB-COM HETERODISULFIDE REDUCTASE SUBUNIT A"/>
    <property type="match status" value="1"/>
</dbReference>
<dbReference type="SUPFAM" id="SSF51905">
    <property type="entry name" value="FAD/NAD(P)-binding domain"/>
    <property type="match status" value="1"/>
</dbReference>
<sequence length="694" mass="75221">MMKLSLRGLFLFLFLAFTTAAQQYDVIVLSATPGGITSAVAAARLNKTVLLLERTKYIGGLPANGLGATDIITGGTAGGLFKDFTDRIVKYYTRRYGEDSAQVRDCHSGFHFEPEAASAVFGAMIKEHPSITVQTQRQFDFQSSNVTKGDDGAIKSIKVTNLEDNSAEEYSGKFFIDGTYEGDLVDAAGVPFLIGRESNETYQEPGAGVTYKLWLGPECEGTTHQEDDAIQSYNYRLLVTNDTAMRVKIEKPDSYNRTEFLSLVDDVESGITVGAYHRLTTEQLQTNMDLASHGQKPSVNTLSAQERVINHIRLPNNKFDANNQALGFISTDLPAENHPWPTANWTWRDNFAARLRSYTLGLIYFAQNDEAMPSWFREEFGVWGLTNDSYVDNGFFPRQVYVREGKRMNGTCFFTAHDALPVDGINGTALPPIHSDSVAAAHYYLDSHAVRKREKGRCGLDGSFQYPTKPYTVPYEVMVPISGPSNLLAPVPASGSHMGFATLRLEPTWMALGQAAGIAASMAIDGGLAAKDVDVGKLQATLLDDGAVLYYEDSMKGCRAKGTCRDIQEKALGSGKVGCGLQRHIADVQELNSKDKLSGGAIAGIVVGVVAAVALIVLAVFFLLRRKRKARGAVNEKSGYGEHPHLDPGAKVPLRDMAVPTAGGEGDGSTSTTPGMGSREASRPGSGRRIEAFA</sequence>
<keyword evidence="7" id="KW-1133">Transmembrane helix</keyword>
<protein>
    <recommendedName>
        <fullName evidence="11">FAD/NAD(P)-binding domain-containing protein</fullName>
    </recommendedName>
</protein>
<dbReference type="EMBL" id="ML977196">
    <property type="protein sequence ID" value="KAF1981584.1"/>
    <property type="molecule type" value="Genomic_DNA"/>
</dbReference>
<feature type="compositionally biased region" description="Basic and acidic residues" evidence="6">
    <location>
        <begin position="639"/>
        <end position="648"/>
    </location>
</feature>
<keyword evidence="10" id="KW-1185">Reference proteome</keyword>
<dbReference type="Pfam" id="PF12831">
    <property type="entry name" value="FAD_oxidored"/>
    <property type="match status" value="1"/>
</dbReference>
<evidence type="ECO:0000256" key="6">
    <source>
        <dbReference type="SAM" id="MobiDB-lite"/>
    </source>
</evidence>
<dbReference type="GO" id="GO:0051539">
    <property type="term" value="F:4 iron, 4 sulfur cluster binding"/>
    <property type="evidence" value="ECO:0007669"/>
    <property type="project" value="UniProtKB-KW"/>
</dbReference>